<proteinExistence type="inferred from homology"/>
<evidence type="ECO:0000256" key="5">
    <source>
        <dbReference type="PIRNR" id="PIRNR017302"/>
    </source>
</evidence>
<dbReference type="GO" id="GO:0005654">
    <property type="term" value="C:nucleoplasm"/>
    <property type="evidence" value="ECO:0007669"/>
    <property type="project" value="UniProtKB-SubCell"/>
</dbReference>
<dbReference type="PIRSF" id="PIRSF017302">
    <property type="entry name" value="Gltscr2"/>
    <property type="match status" value="1"/>
</dbReference>
<evidence type="ECO:0000313" key="8">
    <source>
        <dbReference type="Proteomes" id="UP000186922"/>
    </source>
</evidence>
<reference evidence="7 8" key="1">
    <citation type="journal article" date="2016" name="Nat. Commun.">
        <title>Extremotolerant tardigrade genome and improved radiotolerance of human cultured cells by tardigrade-unique protein.</title>
        <authorList>
            <person name="Hashimoto T."/>
            <person name="Horikawa D.D."/>
            <person name="Saito Y."/>
            <person name="Kuwahara H."/>
            <person name="Kozuka-Hata H."/>
            <person name="Shin-I T."/>
            <person name="Minakuchi Y."/>
            <person name="Ohishi K."/>
            <person name="Motoyama A."/>
            <person name="Aizu T."/>
            <person name="Enomoto A."/>
            <person name="Kondo K."/>
            <person name="Tanaka S."/>
            <person name="Hara Y."/>
            <person name="Koshikawa S."/>
            <person name="Sagara H."/>
            <person name="Miura T."/>
            <person name="Yokobori S."/>
            <person name="Miyagawa K."/>
            <person name="Suzuki Y."/>
            <person name="Kubo T."/>
            <person name="Oyama M."/>
            <person name="Kohara Y."/>
            <person name="Fujiyama A."/>
            <person name="Arakawa K."/>
            <person name="Katayama T."/>
            <person name="Toyoda A."/>
            <person name="Kunieda T."/>
        </authorList>
    </citation>
    <scope>NUCLEOTIDE SEQUENCE [LARGE SCALE GENOMIC DNA]</scope>
    <source>
        <strain evidence="7 8">YOKOZUNA-1</strain>
    </source>
</reference>
<dbReference type="InterPro" id="IPR011687">
    <property type="entry name" value="Nop53/GLTSCR2"/>
</dbReference>
<comment type="similarity">
    <text evidence="1 5">Belongs to the NOP53 family.</text>
</comment>
<evidence type="ECO:0000256" key="2">
    <source>
        <dbReference type="ARBA" id="ARBA00018339"/>
    </source>
</evidence>
<feature type="region of interest" description="Disordered" evidence="6">
    <location>
        <begin position="295"/>
        <end position="314"/>
    </location>
</feature>
<feature type="compositionally biased region" description="Basic residues" evidence="6">
    <location>
        <begin position="426"/>
        <end position="438"/>
    </location>
</feature>
<sequence>MDIGSATNLRKPRLSKNRGKKAWRKFSNVADVEKSMDDQREDERLGGPLYEKADEEIFTVDSTPQKLAQTAEKKPIIPSAVDITDHSSVWKDLKCYKNLSGDRETELRKPHLQKSLASRSTQIKKDIANKTQKKSRKQLQVPEVTTTVPAVSSLSVKTARRDPFFNRDIWATSSTAAKPDSIEQNQTPITAPSRLPPSLRKKVIRGLPPVELPHPGSSYNPSTEDYEKLVATAAAAAARIVAEETKLAVFNKQVKAGNKTAAEVWMSEMEQGLPGLDTRTEEDKLIKEEPDVEELEEVKLSNGGSKDRKTGKVKRRIEAEKAKTKELQLAKEKKIWQNEVFSAKKLLKEIKADAVEKSKKQLARKLKREDPMRIKKLGRLRYEPETIDVKMKDEMEDNLRLLKPEGSILLDRFKSLQKRNILEPRKRQKNKRKYKLKKYQIEGRKMESE</sequence>
<feature type="region of interest" description="Disordered" evidence="6">
    <location>
        <begin position="1"/>
        <end position="22"/>
    </location>
</feature>
<evidence type="ECO:0000313" key="7">
    <source>
        <dbReference type="EMBL" id="GAU96281.1"/>
    </source>
</evidence>
<name>A0A1D1V3K8_RAMVA</name>
<feature type="compositionally biased region" description="Basic residues" evidence="6">
    <location>
        <begin position="10"/>
        <end position="22"/>
    </location>
</feature>
<keyword evidence="3 5" id="KW-0690">Ribosome biogenesis</keyword>
<dbReference type="PANTHER" id="PTHR14211">
    <property type="entry name" value="GLIOMA SUPPRESSOR CANDIDATE REGION GENE 2"/>
    <property type="match status" value="1"/>
</dbReference>
<dbReference type="OrthoDB" id="5072at2759"/>
<dbReference type="EMBL" id="BDGG01000003">
    <property type="protein sequence ID" value="GAU96281.1"/>
    <property type="molecule type" value="Genomic_DNA"/>
</dbReference>
<dbReference type="GO" id="GO:0000027">
    <property type="term" value="P:ribosomal large subunit assembly"/>
    <property type="evidence" value="ECO:0007669"/>
    <property type="project" value="UniProtKB-UniRule"/>
</dbReference>
<dbReference type="GO" id="GO:0008097">
    <property type="term" value="F:5S rRNA binding"/>
    <property type="evidence" value="ECO:0007669"/>
    <property type="project" value="TreeGrafter"/>
</dbReference>
<dbReference type="AlphaFoldDB" id="A0A1D1V3K8"/>
<evidence type="ECO:0000256" key="6">
    <source>
        <dbReference type="SAM" id="MobiDB-lite"/>
    </source>
</evidence>
<evidence type="ECO:0000256" key="4">
    <source>
        <dbReference type="ARBA" id="ARBA00023242"/>
    </source>
</evidence>
<dbReference type="PANTHER" id="PTHR14211:SF7">
    <property type="entry name" value="RIBOSOME BIOGENESIS PROTEIN NOP53"/>
    <property type="match status" value="1"/>
</dbReference>
<keyword evidence="4 5" id="KW-0539">Nucleus</keyword>
<feature type="region of interest" description="Disordered" evidence="6">
    <location>
        <begin position="421"/>
        <end position="449"/>
    </location>
</feature>
<comment type="subcellular location">
    <subcellularLocation>
        <location evidence="5">Nucleus</location>
        <location evidence="5">Nucleolus</location>
    </subcellularLocation>
    <subcellularLocation>
        <location evidence="5">Nucleus</location>
        <location evidence="5">Nucleoplasm</location>
    </subcellularLocation>
</comment>
<gene>
    <name evidence="7" type="primary">RvY_07749-1</name>
    <name evidence="7" type="synonym">RvY_07749.1</name>
    <name evidence="7" type="ORF">RvY_07749</name>
</gene>
<dbReference type="GO" id="GO:0005730">
    <property type="term" value="C:nucleolus"/>
    <property type="evidence" value="ECO:0007669"/>
    <property type="project" value="UniProtKB-SubCell"/>
</dbReference>
<feature type="compositionally biased region" description="Basic and acidic residues" evidence="6">
    <location>
        <begin position="305"/>
        <end position="314"/>
    </location>
</feature>
<accession>A0A1D1V3K8</accession>
<comment type="function">
    <text evidence="5">May play a role in ribosome biogenesis.</text>
</comment>
<dbReference type="STRING" id="947166.A0A1D1V3K8"/>
<organism evidence="7 8">
    <name type="scientific">Ramazzottius varieornatus</name>
    <name type="common">Water bear</name>
    <name type="synonym">Tardigrade</name>
    <dbReference type="NCBI Taxonomy" id="947166"/>
    <lineage>
        <taxon>Eukaryota</taxon>
        <taxon>Metazoa</taxon>
        <taxon>Ecdysozoa</taxon>
        <taxon>Tardigrada</taxon>
        <taxon>Eutardigrada</taxon>
        <taxon>Parachela</taxon>
        <taxon>Hypsibioidea</taxon>
        <taxon>Ramazzottiidae</taxon>
        <taxon>Ramazzottius</taxon>
    </lineage>
</organism>
<dbReference type="Pfam" id="PF07767">
    <property type="entry name" value="Nop53"/>
    <property type="match status" value="1"/>
</dbReference>
<feature type="compositionally biased region" description="Basic and acidic residues" evidence="6">
    <location>
        <begin position="439"/>
        <end position="449"/>
    </location>
</feature>
<comment type="caution">
    <text evidence="7">The sequence shown here is derived from an EMBL/GenBank/DDBJ whole genome shotgun (WGS) entry which is preliminary data.</text>
</comment>
<dbReference type="GO" id="GO:0006364">
    <property type="term" value="P:rRNA processing"/>
    <property type="evidence" value="ECO:0007669"/>
    <property type="project" value="TreeGrafter"/>
</dbReference>
<keyword evidence="8" id="KW-1185">Reference proteome</keyword>
<dbReference type="Proteomes" id="UP000186922">
    <property type="component" value="Unassembled WGS sequence"/>
</dbReference>
<evidence type="ECO:0000256" key="3">
    <source>
        <dbReference type="ARBA" id="ARBA00022517"/>
    </source>
</evidence>
<protein>
    <recommendedName>
        <fullName evidence="2 5">Ribosome biogenesis protein NOP53</fullName>
    </recommendedName>
</protein>
<evidence type="ECO:0000256" key="1">
    <source>
        <dbReference type="ARBA" id="ARBA00008838"/>
    </source>
</evidence>